<dbReference type="GO" id="GO:0036122">
    <property type="term" value="F:BMP binding"/>
    <property type="evidence" value="ECO:0007669"/>
    <property type="project" value="TreeGrafter"/>
</dbReference>
<feature type="non-terminal residue" evidence="4">
    <location>
        <position position="1"/>
    </location>
</feature>
<dbReference type="Pfam" id="PF00093">
    <property type="entry name" value="VWC"/>
    <property type="match status" value="1"/>
</dbReference>
<evidence type="ECO:0000256" key="1">
    <source>
        <dbReference type="PROSITE-ProRule" id="PRU00230"/>
    </source>
</evidence>
<sequence>GTAIVSISTVISPSIHLAVVFNGIFLPDEIADVPVNVTLAFEDKKVILTEKVYVTKPARELNVVEISSPISQADLRLLTRGRLVLSASSMSKLYTLKLSGMVMTKATCELFQAPLSSSGDRETNKFGTSGLAWVFLNNEGSLVYNVQIEDLHAEQRPVFITLVDVSNKKKTELEDLTPSFIDNWANDTIDRLSPKVLEPLYSGNLLVNVASEKEISLIKGRLTPKLVADARDVSAPVLLKREDRNLPTSAVGMAWFSVDSDCHIHYDVTLTGMGNSERLLELSLKFLPMSAPDAPFVVRILDVFKGNQVEGSPVEPLNKDELVRLDNGVVFVKVKDKYTRNTLMNATLKQVKVPQNCLPHIDNYVSSANSEEANSQTQGACFYEHRYYKEEAQWTSISDPCTMCFCQNRIVKCDTMICPETNCPPPARKIKNPGDCCYTCANSSTEENETAIPKTCTLLGKTYLPGASFHPFLIPNGFDTCTLCVCDPALLQVKCTRNGDEKLCCKNCPSVTSYTDSENGTMYSDQLYPPIDQIPEEKPVTEKSPEQILAEGGCRNLYNPKMPYRDGEKYHPVIESLGEYKCVTCKCQQGQQTCERLKCTRAMCKMLKSRFKNGNNGQNNANTTTDSCCSLKQCRFRRHQRRRNNTNGQ</sequence>
<keyword evidence="1" id="KW-0217">Developmental protein</keyword>
<evidence type="ECO:0000313" key="5">
    <source>
        <dbReference type="Proteomes" id="UP000051574"/>
    </source>
</evidence>
<evidence type="ECO:0000259" key="3">
    <source>
        <dbReference type="PROSITE" id="PS50933"/>
    </source>
</evidence>
<dbReference type="GO" id="GO:0005615">
    <property type="term" value="C:extracellular space"/>
    <property type="evidence" value="ECO:0007669"/>
    <property type="project" value="TreeGrafter"/>
</dbReference>
<dbReference type="GO" id="GO:0009953">
    <property type="term" value="P:dorsal/ventral pattern formation"/>
    <property type="evidence" value="ECO:0007669"/>
    <property type="project" value="TreeGrafter"/>
</dbReference>
<dbReference type="PANTHER" id="PTHR46526:SF1">
    <property type="entry name" value="CHORDIN"/>
    <property type="match status" value="1"/>
</dbReference>
<comment type="caution">
    <text evidence="4">The sequence shown here is derived from an EMBL/GenBank/DDBJ whole genome shotgun (WGS) entry which is preliminary data.</text>
</comment>
<dbReference type="PROSITE" id="PS50184">
    <property type="entry name" value="VWFC_2"/>
    <property type="match status" value="1"/>
</dbReference>
<dbReference type="SMART" id="SM00214">
    <property type="entry name" value="VWC"/>
    <property type="match status" value="2"/>
</dbReference>
<dbReference type="PROSITE" id="PS01208">
    <property type="entry name" value="VWFC_1"/>
    <property type="match status" value="1"/>
</dbReference>
<name>A0A0T6B3N5_9SCAR</name>
<dbReference type="InterPro" id="IPR052278">
    <property type="entry name" value="Chordin-like_regulators"/>
</dbReference>
<feature type="domain" description="VWFC" evidence="2">
    <location>
        <begin position="379"/>
        <end position="441"/>
    </location>
</feature>
<dbReference type="EMBL" id="LJIG01016145">
    <property type="protein sequence ID" value="KRT81479.1"/>
    <property type="molecule type" value="Genomic_DNA"/>
</dbReference>
<evidence type="ECO:0000259" key="2">
    <source>
        <dbReference type="PROSITE" id="PS50184"/>
    </source>
</evidence>
<dbReference type="Gene3D" id="6.20.200.20">
    <property type="match status" value="1"/>
</dbReference>
<keyword evidence="5" id="KW-1185">Reference proteome</keyword>
<dbReference type="AlphaFoldDB" id="A0A0T6B3N5"/>
<dbReference type="SMART" id="SM00754">
    <property type="entry name" value="CHRD"/>
    <property type="match status" value="2"/>
</dbReference>
<protein>
    <recommendedName>
        <fullName evidence="6">VWFC domain-containing protein</fullName>
    </recommendedName>
</protein>
<gene>
    <name evidence="4" type="ORF">AMK59_5750</name>
</gene>
<dbReference type="Pfam" id="PF07452">
    <property type="entry name" value="CHRD"/>
    <property type="match status" value="1"/>
</dbReference>
<dbReference type="Proteomes" id="UP000051574">
    <property type="component" value="Unassembled WGS sequence"/>
</dbReference>
<dbReference type="SUPFAM" id="SSF57603">
    <property type="entry name" value="FnI-like domain"/>
    <property type="match status" value="1"/>
</dbReference>
<accession>A0A0T6B3N5</accession>
<dbReference type="PANTHER" id="PTHR46526">
    <property type="entry name" value="CHORDIN"/>
    <property type="match status" value="1"/>
</dbReference>
<dbReference type="InterPro" id="IPR010895">
    <property type="entry name" value="CHRD"/>
</dbReference>
<proteinExistence type="predicted"/>
<organism evidence="4 5">
    <name type="scientific">Oryctes borbonicus</name>
    <dbReference type="NCBI Taxonomy" id="1629725"/>
    <lineage>
        <taxon>Eukaryota</taxon>
        <taxon>Metazoa</taxon>
        <taxon>Ecdysozoa</taxon>
        <taxon>Arthropoda</taxon>
        <taxon>Hexapoda</taxon>
        <taxon>Insecta</taxon>
        <taxon>Pterygota</taxon>
        <taxon>Neoptera</taxon>
        <taxon>Endopterygota</taxon>
        <taxon>Coleoptera</taxon>
        <taxon>Polyphaga</taxon>
        <taxon>Scarabaeiformia</taxon>
        <taxon>Scarabaeidae</taxon>
        <taxon>Dynastinae</taxon>
        <taxon>Oryctes</taxon>
    </lineage>
</organism>
<reference evidence="4 5" key="1">
    <citation type="submission" date="2015-09" db="EMBL/GenBank/DDBJ databases">
        <title>Draft genome of the scarab beetle Oryctes borbonicus.</title>
        <authorList>
            <person name="Meyer J.M."/>
            <person name="Markov G.V."/>
            <person name="Baskaran P."/>
            <person name="Herrmann M."/>
            <person name="Sommer R.J."/>
            <person name="Roedelsperger C."/>
        </authorList>
    </citation>
    <scope>NUCLEOTIDE SEQUENCE [LARGE SCALE GENOMIC DNA]</scope>
    <source>
        <strain evidence="4">OB123</strain>
        <tissue evidence="4">Whole animal</tissue>
    </source>
</reference>
<feature type="domain" description="CHRD" evidence="3">
    <location>
        <begin position="107"/>
        <end position="227"/>
    </location>
</feature>
<evidence type="ECO:0008006" key="6">
    <source>
        <dbReference type="Google" id="ProtNLM"/>
    </source>
</evidence>
<feature type="domain" description="CHRD" evidence="3">
    <location>
        <begin position="1"/>
        <end position="106"/>
    </location>
</feature>
<evidence type="ECO:0000313" key="4">
    <source>
        <dbReference type="EMBL" id="KRT81479.1"/>
    </source>
</evidence>
<dbReference type="PROSITE" id="PS50933">
    <property type="entry name" value="CHRD"/>
    <property type="match status" value="2"/>
</dbReference>
<dbReference type="InterPro" id="IPR001007">
    <property type="entry name" value="VWF_dom"/>
</dbReference>
<dbReference type="OrthoDB" id="9829321at2759"/>
<dbReference type="GO" id="GO:0030514">
    <property type="term" value="P:negative regulation of BMP signaling pathway"/>
    <property type="evidence" value="ECO:0007669"/>
    <property type="project" value="TreeGrafter"/>
</dbReference>